<dbReference type="STRING" id="1802114.A2719_04465"/>
<dbReference type="SUPFAM" id="SSF53098">
    <property type="entry name" value="Ribonuclease H-like"/>
    <property type="match status" value="1"/>
</dbReference>
<accession>A0A1G2G2Y8</accession>
<gene>
    <name evidence="2" type="ORF">A2719_04465</name>
</gene>
<dbReference type="Proteomes" id="UP000177480">
    <property type="component" value="Unassembled WGS sequence"/>
</dbReference>
<feature type="domain" description="YprB ribonuclease H-like" evidence="1">
    <location>
        <begin position="6"/>
        <end position="153"/>
    </location>
</feature>
<organism evidence="2 3">
    <name type="scientific">Candidatus Ryanbacteria bacterium RIFCSPHIGHO2_01_FULL_45_22</name>
    <dbReference type="NCBI Taxonomy" id="1802114"/>
    <lineage>
        <taxon>Bacteria</taxon>
        <taxon>Candidatus Ryaniibacteriota</taxon>
    </lineage>
</organism>
<dbReference type="InterPro" id="IPR012337">
    <property type="entry name" value="RNaseH-like_sf"/>
</dbReference>
<reference evidence="2 3" key="1">
    <citation type="journal article" date="2016" name="Nat. Commun.">
        <title>Thousands of microbial genomes shed light on interconnected biogeochemical processes in an aquifer system.</title>
        <authorList>
            <person name="Anantharaman K."/>
            <person name="Brown C.T."/>
            <person name="Hug L.A."/>
            <person name="Sharon I."/>
            <person name="Castelle C.J."/>
            <person name="Probst A.J."/>
            <person name="Thomas B.C."/>
            <person name="Singh A."/>
            <person name="Wilkins M.J."/>
            <person name="Karaoz U."/>
            <person name="Brodie E.L."/>
            <person name="Williams K.H."/>
            <person name="Hubbard S.S."/>
            <person name="Banfield J.F."/>
        </authorList>
    </citation>
    <scope>NUCLEOTIDE SEQUENCE [LARGE SCALE GENOMIC DNA]</scope>
</reference>
<dbReference type="GO" id="GO:0003676">
    <property type="term" value="F:nucleic acid binding"/>
    <property type="evidence" value="ECO:0007669"/>
    <property type="project" value="InterPro"/>
</dbReference>
<dbReference type="AlphaFoldDB" id="A0A1G2G2Y8"/>
<evidence type="ECO:0000313" key="2">
    <source>
        <dbReference type="EMBL" id="OGZ44290.1"/>
    </source>
</evidence>
<name>A0A1G2G2Y8_9BACT</name>
<dbReference type="EMBL" id="MHNK01000004">
    <property type="protein sequence ID" value="OGZ44290.1"/>
    <property type="molecule type" value="Genomic_DNA"/>
</dbReference>
<dbReference type="Gene3D" id="3.30.420.10">
    <property type="entry name" value="Ribonuclease H-like superfamily/Ribonuclease H"/>
    <property type="match status" value="1"/>
</dbReference>
<dbReference type="InterPro" id="IPR038720">
    <property type="entry name" value="YprB_RNase_H-like_dom"/>
</dbReference>
<comment type="caution">
    <text evidence="2">The sequence shown here is derived from an EMBL/GenBank/DDBJ whole genome shotgun (WGS) entry which is preliminary data.</text>
</comment>
<dbReference type="Pfam" id="PF13482">
    <property type="entry name" value="RNase_H_2"/>
    <property type="match status" value="1"/>
</dbReference>
<proteinExistence type="predicted"/>
<evidence type="ECO:0000313" key="3">
    <source>
        <dbReference type="Proteomes" id="UP000177480"/>
    </source>
</evidence>
<protein>
    <recommendedName>
        <fullName evidence="1">YprB ribonuclease H-like domain-containing protein</fullName>
    </recommendedName>
</protein>
<evidence type="ECO:0000259" key="1">
    <source>
        <dbReference type="Pfam" id="PF13482"/>
    </source>
</evidence>
<dbReference type="InterPro" id="IPR036397">
    <property type="entry name" value="RNaseH_sf"/>
</dbReference>
<sequence>MQNELVFDIETKQSFQDVGGKQNMHLLGVSVVGVYSYADDTLRCYEEKDFPLLEEAFRNTSRIIGFNSKHFDVPVLQPHVRVPLAAIPHLDLMNDIESYLGFRVSLDGLAKMNLGTQKSGHGLDAIKWWREGNIEMLKKYCLDDVRITRDVYEFGKKNGHVIAETRTDPRVSVPVSWQVPVTAGTAQTSLF</sequence>